<dbReference type="RefSeq" id="WP_064593597.1">
    <property type="nucleotide sequence ID" value="NZ_LYRP01000001.1"/>
</dbReference>
<name>A0A1B7L7H9_9ENTR</name>
<feature type="domain" description="Malonyl-CoA:ACP transacylase (MAT)" evidence="9">
    <location>
        <begin position="6"/>
        <end position="291"/>
    </location>
</feature>
<dbReference type="PANTHER" id="PTHR42681:SF1">
    <property type="entry name" value="MALONYL-COA-ACYL CARRIER PROTEIN TRANSACYLASE, MITOCHONDRIAL"/>
    <property type="match status" value="1"/>
</dbReference>
<evidence type="ECO:0000256" key="7">
    <source>
        <dbReference type="PIRNR" id="PIRNR000446"/>
    </source>
</evidence>
<feature type="active site" evidence="8">
    <location>
        <position position="86"/>
    </location>
</feature>
<keyword evidence="5 7" id="KW-0012">Acyltransferase</keyword>
<dbReference type="AlphaFoldDB" id="A0A1B7L7H9"/>
<dbReference type="OrthoDB" id="9808564at2"/>
<evidence type="ECO:0000259" key="9">
    <source>
        <dbReference type="SMART" id="SM00827"/>
    </source>
</evidence>
<dbReference type="GO" id="GO:0006633">
    <property type="term" value="P:fatty acid biosynthetic process"/>
    <property type="evidence" value="ECO:0007669"/>
    <property type="project" value="UniProtKB-UniPathway"/>
</dbReference>
<evidence type="ECO:0000256" key="1">
    <source>
        <dbReference type="ARBA" id="ARBA00005194"/>
    </source>
</evidence>
<comment type="catalytic activity">
    <reaction evidence="6 7">
        <text>holo-[ACP] + malonyl-CoA = malonyl-[ACP] + CoA</text>
        <dbReference type="Rhea" id="RHEA:41792"/>
        <dbReference type="Rhea" id="RHEA-COMP:9623"/>
        <dbReference type="Rhea" id="RHEA-COMP:9685"/>
        <dbReference type="ChEBI" id="CHEBI:57287"/>
        <dbReference type="ChEBI" id="CHEBI:57384"/>
        <dbReference type="ChEBI" id="CHEBI:64479"/>
        <dbReference type="ChEBI" id="CHEBI:78449"/>
        <dbReference type="EC" id="2.3.1.39"/>
    </reaction>
</comment>
<dbReference type="InterPro" id="IPR024925">
    <property type="entry name" value="Malonyl_CoA-ACP_transAc"/>
</dbReference>
<dbReference type="GO" id="GO:0005829">
    <property type="term" value="C:cytosol"/>
    <property type="evidence" value="ECO:0007669"/>
    <property type="project" value="TreeGrafter"/>
</dbReference>
<evidence type="ECO:0000256" key="4">
    <source>
        <dbReference type="ARBA" id="ARBA00022679"/>
    </source>
</evidence>
<dbReference type="SUPFAM" id="SSF55048">
    <property type="entry name" value="Probable ACP-binding domain of malonyl-CoA ACP transacylase"/>
    <property type="match status" value="1"/>
</dbReference>
<accession>A0A1B7L7H9</accession>
<dbReference type="Proteomes" id="UP000078225">
    <property type="component" value="Unassembled WGS sequence"/>
</dbReference>
<dbReference type="InterPro" id="IPR001227">
    <property type="entry name" value="Ac_transferase_dom_sf"/>
</dbReference>
<protein>
    <recommendedName>
        <fullName evidence="3 7">Malonyl CoA-acyl carrier protein transacylase</fullName>
        <ecNumber evidence="2 7">2.3.1.39</ecNumber>
    </recommendedName>
</protein>
<comment type="similarity">
    <text evidence="7">Belongs to the fabD family.</text>
</comment>
<comment type="pathway">
    <text evidence="1">Lipid metabolism; fatty acid biosynthesis.</text>
</comment>
<feature type="active site" evidence="8">
    <location>
        <position position="190"/>
    </location>
</feature>
<evidence type="ECO:0000313" key="10">
    <source>
        <dbReference type="EMBL" id="OAT78278.1"/>
    </source>
</evidence>
<dbReference type="InterPro" id="IPR016035">
    <property type="entry name" value="Acyl_Trfase/lysoPLipase"/>
</dbReference>
<dbReference type="InterPro" id="IPR014043">
    <property type="entry name" value="Acyl_transferase_dom"/>
</dbReference>
<dbReference type="STRING" id="1691903.A9B99_00635"/>
<dbReference type="UniPathway" id="UPA00094"/>
<dbReference type="NCBIfam" id="TIGR03131">
    <property type="entry name" value="malonate_mdcH"/>
    <property type="match status" value="1"/>
</dbReference>
<dbReference type="GO" id="GO:0004314">
    <property type="term" value="F:[acyl-carrier-protein] S-malonyltransferase activity"/>
    <property type="evidence" value="ECO:0007669"/>
    <property type="project" value="UniProtKB-EC"/>
</dbReference>
<evidence type="ECO:0000256" key="5">
    <source>
        <dbReference type="ARBA" id="ARBA00023315"/>
    </source>
</evidence>
<dbReference type="PIRSF" id="PIRSF000446">
    <property type="entry name" value="Mct"/>
    <property type="match status" value="1"/>
</dbReference>
<dbReference type="InterPro" id="IPR016036">
    <property type="entry name" value="Malonyl_transacylase_ACP-bd"/>
</dbReference>
<sequence>MKVMFTFPGQGTQYPGMLADCPDTPVTRELFTQTRAILGSEFDHLDTPQALKHTRAVQLCLLISAVATARSLADAGVRPDMVCGLSIGAYPAAVVAGALAYEDAVRLVALRGSLMEEAWPSGYGLTAIMGLSLGQVEKLVDNQTTWVANINAETQIVIAGSTTAMEQVAQQALALGATRAKQLDVSVPSHCPLLDAPAEKLAQAMQSVTVSRPDCTWLSGSTARAVWQGPALANDLAFNMARTVNWRDAMVAAMERDARLFIEMQPGSTLTGLTRQAVTQGECVAYSTTPLATIQRLAQRVKGE</sequence>
<evidence type="ECO:0000256" key="3">
    <source>
        <dbReference type="ARBA" id="ARBA00018953"/>
    </source>
</evidence>
<dbReference type="EMBL" id="LYRP01000001">
    <property type="protein sequence ID" value="OAT78278.1"/>
    <property type="molecule type" value="Genomic_DNA"/>
</dbReference>
<comment type="caution">
    <text evidence="10">The sequence shown here is derived from an EMBL/GenBank/DDBJ whole genome shotgun (WGS) entry which is preliminary data.</text>
</comment>
<organism evidence="10 11">
    <name type="scientific">Mangrovibacter phragmitis</name>
    <dbReference type="NCBI Taxonomy" id="1691903"/>
    <lineage>
        <taxon>Bacteria</taxon>
        <taxon>Pseudomonadati</taxon>
        <taxon>Pseudomonadota</taxon>
        <taxon>Gammaproteobacteria</taxon>
        <taxon>Enterobacterales</taxon>
        <taxon>Enterobacteriaceae</taxon>
        <taxon>Mangrovibacter</taxon>
    </lineage>
</organism>
<evidence type="ECO:0000256" key="2">
    <source>
        <dbReference type="ARBA" id="ARBA00013258"/>
    </source>
</evidence>
<dbReference type="Pfam" id="PF00698">
    <property type="entry name" value="Acyl_transf_1"/>
    <property type="match status" value="1"/>
</dbReference>
<dbReference type="SUPFAM" id="SSF52151">
    <property type="entry name" value="FabD/lysophospholipase-like"/>
    <property type="match status" value="1"/>
</dbReference>
<reference evidence="11" key="1">
    <citation type="submission" date="2016-05" db="EMBL/GenBank/DDBJ databases">
        <authorList>
            <person name="Behera P."/>
            <person name="Vaishampayan P."/>
            <person name="Singh N."/>
            <person name="Raina V."/>
            <person name="Suar M."/>
            <person name="Pattnaik A."/>
            <person name="Rastogi G."/>
        </authorList>
    </citation>
    <scope>NUCLEOTIDE SEQUENCE [LARGE SCALE GENOMIC DNA]</scope>
    <source>
        <strain evidence="11">MP23</strain>
    </source>
</reference>
<evidence type="ECO:0000313" key="11">
    <source>
        <dbReference type="Proteomes" id="UP000078225"/>
    </source>
</evidence>
<dbReference type="InterPro" id="IPR050858">
    <property type="entry name" value="Mal-CoA-ACP_Trans/PKS_FabD"/>
</dbReference>
<evidence type="ECO:0000256" key="8">
    <source>
        <dbReference type="PIRSR" id="PIRSR000446-1"/>
    </source>
</evidence>
<keyword evidence="4 7" id="KW-0808">Transferase</keyword>
<dbReference type="Gene3D" id="3.40.366.10">
    <property type="entry name" value="Malonyl-Coenzyme A Acyl Carrier Protein, domain 2"/>
    <property type="match status" value="1"/>
</dbReference>
<evidence type="ECO:0000256" key="6">
    <source>
        <dbReference type="ARBA" id="ARBA00048462"/>
    </source>
</evidence>
<dbReference type="EC" id="2.3.1.39" evidence="2 7"/>
<proteinExistence type="inferred from homology"/>
<keyword evidence="11" id="KW-1185">Reference proteome</keyword>
<dbReference type="Gene3D" id="3.30.70.250">
    <property type="entry name" value="Malonyl-CoA ACP transacylase, ACP-binding"/>
    <property type="match status" value="1"/>
</dbReference>
<dbReference type="InterPro" id="IPR017554">
    <property type="entry name" value="Malonate_deCOase_MdcHsu"/>
</dbReference>
<dbReference type="PANTHER" id="PTHR42681">
    <property type="entry name" value="MALONYL-COA-ACYL CARRIER PROTEIN TRANSACYLASE, MITOCHONDRIAL"/>
    <property type="match status" value="1"/>
</dbReference>
<gene>
    <name evidence="10" type="ORF">A9B99_00635</name>
</gene>
<dbReference type="SMART" id="SM00827">
    <property type="entry name" value="PKS_AT"/>
    <property type="match status" value="1"/>
</dbReference>